<gene>
    <name evidence="2" type="ORF">g.37677</name>
</gene>
<protein>
    <recommendedName>
        <fullName evidence="3">VWFA domain-containing protein</fullName>
    </recommendedName>
</protein>
<proteinExistence type="predicted"/>
<evidence type="ECO:0000313" key="2">
    <source>
        <dbReference type="EMBL" id="JAS43918.1"/>
    </source>
</evidence>
<organism evidence="2">
    <name type="scientific">Cuerna arida</name>
    <dbReference type="NCBI Taxonomy" id="1464854"/>
    <lineage>
        <taxon>Eukaryota</taxon>
        <taxon>Metazoa</taxon>
        <taxon>Ecdysozoa</taxon>
        <taxon>Arthropoda</taxon>
        <taxon>Hexapoda</taxon>
        <taxon>Insecta</taxon>
        <taxon>Pterygota</taxon>
        <taxon>Neoptera</taxon>
        <taxon>Paraneoptera</taxon>
        <taxon>Hemiptera</taxon>
        <taxon>Auchenorrhyncha</taxon>
        <taxon>Membracoidea</taxon>
        <taxon>Cicadellidae</taxon>
        <taxon>Cicadellinae</taxon>
        <taxon>Proconiini</taxon>
        <taxon>Cuerna</taxon>
    </lineage>
</organism>
<feature type="chain" id="PRO_5008582511" description="VWFA domain-containing protein" evidence="1">
    <location>
        <begin position="22"/>
        <end position="841"/>
    </location>
</feature>
<keyword evidence="1" id="KW-0732">Signal</keyword>
<dbReference type="EMBL" id="GECZ01025851">
    <property type="protein sequence ID" value="JAS43918.1"/>
    <property type="molecule type" value="Transcribed_RNA"/>
</dbReference>
<dbReference type="AlphaFoldDB" id="A0A1B6F181"/>
<evidence type="ECO:0000256" key="1">
    <source>
        <dbReference type="SAM" id="SignalP"/>
    </source>
</evidence>
<feature type="signal peptide" evidence="1">
    <location>
        <begin position="1"/>
        <end position="21"/>
    </location>
</feature>
<sequence>MGSSSFICILLTLTGSYIVYSQSDTSGLQATIPQNLISCYRNISLLTREYLPPMTLNSLLAIIRKLENTPGVYLDMRTLSSQIMNSYRMDGIEKNPDVAPSQYVTPYGPSGNQFYRYKILMDGLIPTSGNTFSDTALRSEEKCAIHLMLSASVDRNERGDESTVCNSLTNYVRWDSRVPRNSGGGRMPRDTRSYKEEVEELEPLSETDPRFGQWLEGGFLGLSCPLENGVVYTRYGAIKMGLVLGGIAAGLQSQSVSRRNLILVAKANSLRGRQFNFPRLYTTDTNPNISNIWAATLSGEVAEVALLQGPLRNTQMRVGLNGGWNDSVLPRYYFLNEDNKDAMTDTDIRGSIDGLILGSNAQTWSNQIGGAGRMKLSQLLDMYYSERGVLNTNVRACQRITQFNSMFTPDQIMQQSYAFSGVLELELPPAVNVEDAGLQNFNSIAVQKLISYLGTMQDNQCSFGSTTYTNQGGQVSKIVTPGVNLYVVIDFSFDYMDAIRVASQLAEKLEVSRFTGNISVINARDATVVVNSTNNILDLYANFTRDNYTRSQKGFDLARIVRDVGVILQARLDLDRQLNTAGGPATVVLIVPSTTAVVNDNDKNYIYSRLSDLKKNVPDTRFMFLNPGAKDKFSSFVQDSSKDVFTLALTDIPTSVDPVVTRLKEIPRRVINPTCSYSFNSGTTTSNLAFRTYIEPVGGVQYFRIHPNYFFKTSGGSIKITSTSGRTLNICQSRVNTLPGNNSQSDTCRQITSDTYEIYINNACGDSALSSCNPFYFSISVVPTTSTSGIYCTDDNCRYPDNIQVDIRQDGLTCASGAMSCLRNASLLLLVSVLLHQLFNS</sequence>
<evidence type="ECO:0008006" key="3">
    <source>
        <dbReference type="Google" id="ProtNLM"/>
    </source>
</evidence>
<reference evidence="2" key="1">
    <citation type="submission" date="2015-11" db="EMBL/GenBank/DDBJ databases">
        <title>De novo transcriptome assembly of four potential Pierce s Disease insect vectors from Arizona vineyards.</title>
        <authorList>
            <person name="Tassone E.E."/>
        </authorList>
    </citation>
    <scope>NUCLEOTIDE SEQUENCE</scope>
</reference>
<name>A0A1B6F181_9HEMI</name>
<accession>A0A1B6F181</accession>